<comment type="caution">
    <text evidence="2">The sequence shown here is derived from an EMBL/GenBank/DDBJ whole genome shotgun (WGS) entry which is preliminary data.</text>
</comment>
<evidence type="ECO:0000256" key="1">
    <source>
        <dbReference type="SAM" id="MobiDB-lite"/>
    </source>
</evidence>
<reference evidence="2 3" key="1">
    <citation type="submission" date="2016-03" db="EMBL/GenBank/DDBJ databases">
        <title>Whole genome sequencing of Grifola frondosa 9006-11.</title>
        <authorList>
            <person name="Min B."/>
            <person name="Park H."/>
            <person name="Kim J.-G."/>
            <person name="Cho H."/>
            <person name="Oh Y.-L."/>
            <person name="Kong W.-S."/>
            <person name="Choi I.-G."/>
        </authorList>
    </citation>
    <scope>NUCLEOTIDE SEQUENCE [LARGE SCALE GENOMIC DNA]</scope>
    <source>
        <strain evidence="2 3">9006-11</strain>
    </source>
</reference>
<accession>A0A1C7MR03</accession>
<dbReference type="EMBL" id="LUGG01000001">
    <property type="protein sequence ID" value="OBZ79280.1"/>
    <property type="molecule type" value="Genomic_DNA"/>
</dbReference>
<dbReference type="AlphaFoldDB" id="A0A1C7MR03"/>
<proteinExistence type="predicted"/>
<protein>
    <submittedName>
        <fullName evidence="2">Uncharacterized protein</fullName>
    </submittedName>
</protein>
<evidence type="ECO:0000313" key="3">
    <source>
        <dbReference type="Proteomes" id="UP000092993"/>
    </source>
</evidence>
<name>A0A1C7MR03_GRIFR</name>
<organism evidence="2 3">
    <name type="scientific">Grifola frondosa</name>
    <name type="common">Maitake</name>
    <name type="synonym">Polyporus frondosus</name>
    <dbReference type="NCBI Taxonomy" id="5627"/>
    <lineage>
        <taxon>Eukaryota</taxon>
        <taxon>Fungi</taxon>
        <taxon>Dikarya</taxon>
        <taxon>Basidiomycota</taxon>
        <taxon>Agaricomycotina</taxon>
        <taxon>Agaricomycetes</taxon>
        <taxon>Polyporales</taxon>
        <taxon>Grifolaceae</taxon>
        <taxon>Grifola</taxon>
    </lineage>
</organism>
<sequence length="61" mass="6493">MNRPRGGAGKSANTTPKALQSHACAQYQPSSDDHSFDAIGYEAPGVVPVLRDDLHFLGLAR</sequence>
<dbReference type="Proteomes" id="UP000092993">
    <property type="component" value="Unassembled WGS sequence"/>
</dbReference>
<keyword evidence="3" id="KW-1185">Reference proteome</keyword>
<evidence type="ECO:0000313" key="2">
    <source>
        <dbReference type="EMBL" id="OBZ79280.1"/>
    </source>
</evidence>
<feature type="region of interest" description="Disordered" evidence="1">
    <location>
        <begin position="1"/>
        <end position="33"/>
    </location>
</feature>
<gene>
    <name evidence="2" type="ORF">A0H81_00175</name>
</gene>